<dbReference type="STRING" id="3641.A0A061FDZ2"/>
<dbReference type="InterPro" id="IPR055377">
    <property type="entry name" value="GH3_M"/>
</dbReference>
<dbReference type="OMA" id="LYWELAL"/>
<dbReference type="Pfam" id="PF23572">
    <property type="entry name" value="GH3_C"/>
    <property type="match status" value="1"/>
</dbReference>
<dbReference type="InParanoid" id="A0A061FDZ2"/>
<name>A0A061FDZ2_THECC</name>
<dbReference type="PANTHER" id="PTHR31901:SF9">
    <property type="entry name" value="GH3 DOMAIN-CONTAINING PROTEIN"/>
    <property type="match status" value="1"/>
</dbReference>
<evidence type="ECO:0000259" key="3">
    <source>
        <dbReference type="Pfam" id="PF23571"/>
    </source>
</evidence>
<gene>
    <name evidence="5" type="ORF">TCM_031174</name>
</gene>
<dbReference type="EMBL" id="CM001885">
    <property type="protein sequence ID" value="EOY12664.1"/>
    <property type="molecule type" value="Genomic_DNA"/>
</dbReference>
<evidence type="ECO:0000256" key="2">
    <source>
        <dbReference type="ARBA" id="ARBA00022598"/>
    </source>
</evidence>
<dbReference type="GO" id="GO:0005737">
    <property type="term" value="C:cytoplasm"/>
    <property type="evidence" value="ECO:0000318"/>
    <property type="project" value="GO_Central"/>
</dbReference>
<evidence type="ECO:0000313" key="6">
    <source>
        <dbReference type="Proteomes" id="UP000026915"/>
    </source>
</evidence>
<keyword evidence="6" id="KW-1185">Reference proteome</keyword>
<dbReference type="Pfam" id="PF03321">
    <property type="entry name" value="GH3"/>
    <property type="match status" value="1"/>
</dbReference>
<dbReference type="HOGENOM" id="CLU_016249_2_1_1"/>
<dbReference type="eggNOG" id="ENOG502QQAN">
    <property type="taxonomic scope" value="Eukaryota"/>
</dbReference>
<organism evidence="5 6">
    <name type="scientific">Theobroma cacao</name>
    <name type="common">Cacao</name>
    <name type="synonym">Cocoa</name>
    <dbReference type="NCBI Taxonomy" id="3641"/>
    <lineage>
        <taxon>Eukaryota</taxon>
        <taxon>Viridiplantae</taxon>
        <taxon>Streptophyta</taxon>
        <taxon>Embryophyta</taxon>
        <taxon>Tracheophyta</taxon>
        <taxon>Spermatophyta</taxon>
        <taxon>Magnoliopsida</taxon>
        <taxon>eudicotyledons</taxon>
        <taxon>Gunneridae</taxon>
        <taxon>Pentapetalae</taxon>
        <taxon>rosids</taxon>
        <taxon>malvids</taxon>
        <taxon>Malvales</taxon>
        <taxon>Malvaceae</taxon>
        <taxon>Byttnerioideae</taxon>
        <taxon>Theobroma</taxon>
    </lineage>
</organism>
<dbReference type="InterPro" id="IPR004993">
    <property type="entry name" value="GH3"/>
</dbReference>
<dbReference type="AlphaFoldDB" id="A0A061FDZ2"/>
<comment type="similarity">
    <text evidence="1">Belongs to the IAA-amido conjugating enzyme family.</text>
</comment>
<dbReference type="InterPro" id="IPR055378">
    <property type="entry name" value="GH3_C"/>
</dbReference>
<dbReference type="Gramene" id="EOY12664">
    <property type="protein sequence ID" value="EOY12664"/>
    <property type="gene ID" value="TCM_031174"/>
</dbReference>
<dbReference type="Proteomes" id="UP000026915">
    <property type="component" value="Chromosome 7"/>
</dbReference>
<proteinExistence type="inferred from homology"/>
<evidence type="ECO:0000259" key="4">
    <source>
        <dbReference type="Pfam" id="PF23572"/>
    </source>
</evidence>
<dbReference type="Pfam" id="PF23571">
    <property type="entry name" value="GH3_M"/>
    <property type="match status" value="1"/>
</dbReference>
<feature type="domain" description="GH3 C-terminal" evidence="4">
    <location>
        <begin position="461"/>
        <end position="578"/>
    </location>
</feature>
<evidence type="ECO:0000256" key="1">
    <source>
        <dbReference type="ARBA" id="ARBA00008068"/>
    </source>
</evidence>
<protein>
    <submittedName>
        <fullName evidence="5">Auxin-responsive GH3 family protein</fullName>
    </submittedName>
</protein>
<sequence length="611" mass="69052">MPEAPKNTQKPTDYSLELKNKKTLQFIEDVTSNADGVQKKVLEEILSRNAHVEYLQRHGLNGHTDRETFKKVMPVITYEDIQPHIDRIANGDTSPILCSKPISEFLTSSGTSGGERKLMPTIEEELGRRSLLYSLLMPVMSQFVPGLDKGKGMYFLFIKSEAKTPSGLVARPVLTSYYKSSHFKDRPYDPYTNYTSPNETILCPDSYQSMYSQMLCGLCQHKEVLRVGAVFASGFIRAIRFLEKHWPLLCKDIRAGTVDAQITDQPVREAVMKILKPDPKLADFIEAECSKDSWQGIITRLWPNTKYVDVIVTGTMSQYIPTLDYYSNGLPLVCTMYASSECYFGVNLKPLCKPSEVSYTLIPTMAYFEFLPVHRNNGVTNSISVPKSLNEKEQQQLVDLVDVKLGQEYELVVTTYAGLYRYRVGDVLRVAGFKNKAPQFNFICRKNVVLSIDSDKTDEVELQHAVKNAVNHLLPFDATLAEYTSYADTTTIPGHYVLYWELSLNGTTPIPPSVFEDCCLTIEESLNSVYRQGRVCDKSIGPLEIKIVEPGTFDKLMDYAISLGASINQYKTPRCVKFAPIVELLNSRAVSSYFSPKCPKWLPGRKQWNMN</sequence>
<accession>A0A061FDZ2</accession>
<evidence type="ECO:0000313" key="5">
    <source>
        <dbReference type="EMBL" id="EOY12664.1"/>
    </source>
</evidence>
<keyword evidence="2" id="KW-0436">Ligase</keyword>
<feature type="domain" description="GH3 middle" evidence="3">
    <location>
        <begin position="359"/>
        <end position="445"/>
    </location>
</feature>
<dbReference type="PANTHER" id="PTHR31901">
    <property type="entry name" value="GH3 DOMAIN-CONTAINING PROTEIN"/>
    <property type="match status" value="1"/>
</dbReference>
<reference evidence="5 6" key="1">
    <citation type="journal article" date="2013" name="Genome Biol.">
        <title>The genome sequence of the most widely cultivated cacao type and its use to identify candidate genes regulating pod color.</title>
        <authorList>
            <person name="Motamayor J.C."/>
            <person name="Mockaitis K."/>
            <person name="Schmutz J."/>
            <person name="Haiminen N."/>
            <person name="Iii D.L."/>
            <person name="Cornejo O."/>
            <person name="Findley S.D."/>
            <person name="Zheng P."/>
            <person name="Utro F."/>
            <person name="Royaert S."/>
            <person name="Saski C."/>
            <person name="Jenkins J."/>
            <person name="Podicheti R."/>
            <person name="Zhao M."/>
            <person name="Scheffler B.E."/>
            <person name="Stack J.C."/>
            <person name="Feltus F.A."/>
            <person name="Mustiga G.M."/>
            <person name="Amores F."/>
            <person name="Phillips W."/>
            <person name="Marelli J.P."/>
            <person name="May G.D."/>
            <person name="Shapiro H."/>
            <person name="Ma J."/>
            <person name="Bustamante C.D."/>
            <person name="Schnell R.J."/>
            <person name="Main D."/>
            <person name="Gilbert D."/>
            <person name="Parida L."/>
            <person name="Kuhn D.N."/>
        </authorList>
    </citation>
    <scope>NUCLEOTIDE SEQUENCE [LARGE SCALE GENOMIC DNA]</scope>
    <source>
        <strain evidence="6">cv. Matina 1-6</strain>
    </source>
</reference>
<dbReference type="GO" id="GO:0010279">
    <property type="term" value="F:indole-3-acetic acid amido synthetase activity"/>
    <property type="evidence" value="ECO:0000318"/>
    <property type="project" value="GO_Central"/>
</dbReference>
<dbReference type="FunCoup" id="A0A061FDZ2">
    <property type="interactions" value="1137"/>
</dbReference>